<dbReference type="EMBL" id="CP099799">
    <property type="protein sequence ID" value="USS01918.1"/>
    <property type="molecule type" value="Genomic_DNA"/>
</dbReference>
<keyword evidence="5" id="KW-1185">Reference proteome</keyword>
<protein>
    <submittedName>
        <fullName evidence="3">Phage tail family protein</fullName>
    </submittedName>
    <submittedName>
        <fullName evidence="2">Phage tail protein</fullName>
    </submittedName>
</protein>
<organism evidence="2 4">
    <name type="scientific">Clostridium septicum</name>
    <dbReference type="NCBI Taxonomy" id="1504"/>
    <lineage>
        <taxon>Bacteria</taxon>
        <taxon>Bacillati</taxon>
        <taxon>Bacillota</taxon>
        <taxon>Clostridia</taxon>
        <taxon>Eubacteriales</taxon>
        <taxon>Clostridiaceae</taxon>
        <taxon>Clostridium</taxon>
    </lineage>
</organism>
<proteinExistence type="predicted"/>
<reference evidence="3" key="2">
    <citation type="submission" date="2022-06" db="EMBL/GenBank/DDBJ databases">
        <authorList>
            <person name="Holder M.E."/>
            <person name="Ajami N.J."/>
            <person name="Petrosino J.F."/>
        </authorList>
    </citation>
    <scope>NUCLEOTIDE SEQUENCE</scope>
    <source>
        <strain evidence="3">RMA 8861</strain>
    </source>
</reference>
<evidence type="ECO:0000313" key="3">
    <source>
        <dbReference type="EMBL" id="USS01918.1"/>
    </source>
</evidence>
<dbReference type="Proteomes" id="UP000280586">
    <property type="component" value="Chromosome"/>
</dbReference>
<dbReference type="EMBL" id="CP023671">
    <property type="protein sequence ID" value="AYE35319.1"/>
    <property type="molecule type" value="Genomic_DNA"/>
</dbReference>
<dbReference type="InterPro" id="IPR008841">
    <property type="entry name" value="Siphovirus-type_tail_N"/>
</dbReference>
<dbReference type="OrthoDB" id="1907105at2"/>
<dbReference type="Proteomes" id="UP001055437">
    <property type="component" value="Chromosome"/>
</dbReference>
<name>A0A9N7JNR3_CLOSE</name>
<dbReference type="RefSeq" id="WP_066679042.1">
    <property type="nucleotide sequence ID" value="NZ_CABMIZ010000062.1"/>
</dbReference>
<gene>
    <name evidence="2" type="ORF">CP523_13280</name>
    <name evidence="3" type="ORF">NH397_05675</name>
</gene>
<evidence type="ECO:0000313" key="4">
    <source>
        <dbReference type="Proteomes" id="UP000280586"/>
    </source>
</evidence>
<evidence type="ECO:0000259" key="1">
    <source>
        <dbReference type="Pfam" id="PF05709"/>
    </source>
</evidence>
<accession>A0A9N7JNR3</accession>
<dbReference type="AlphaFoldDB" id="A0A9N7JNR3"/>
<dbReference type="GeneID" id="303561658"/>
<reference evidence="2 4" key="1">
    <citation type="submission" date="2017-09" db="EMBL/GenBank/DDBJ databases">
        <authorList>
            <person name="Thomas P."/>
            <person name="Seyboldt C."/>
        </authorList>
    </citation>
    <scope>NUCLEOTIDE SEQUENCE [LARGE SCALE GENOMIC DNA]</scope>
    <source>
        <strain evidence="2 4">DSM 7534</strain>
    </source>
</reference>
<dbReference type="Pfam" id="PF05709">
    <property type="entry name" value="Sipho_tail"/>
    <property type="match status" value="1"/>
</dbReference>
<dbReference type="Gene3D" id="2.40.30.200">
    <property type="match status" value="1"/>
</dbReference>
<feature type="domain" description="Siphovirus-type tail component RIFT-related" evidence="1">
    <location>
        <begin position="23"/>
        <end position="125"/>
    </location>
</feature>
<evidence type="ECO:0000313" key="2">
    <source>
        <dbReference type="EMBL" id="AYE35319.1"/>
    </source>
</evidence>
<dbReference type="KEGG" id="csep:CP523_13280"/>
<evidence type="ECO:0000313" key="5">
    <source>
        <dbReference type="Proteomes" id="UP001055437"/>
    </source>
</evidence>
<sequence length="232" mass="27330">MYGFTINDRHSYNDFGLRIMNREINPPKKNKIKERVPFMNGSYDFSDLYGDQNYEERIIVYTLDFKYKDKIEYFNKKIEISDWLVNSEKEKLFDDLIPGYYFLAECEGDLKFKEYSVGCEINVKFIAYPFKIANNIEGSDIWDEFNFELDYAQDTKYNVDGSKIIDIYNPSVIKITPTIHCSAPISLIKNGITYKFNVGTTKDWRFDLDKGKNKLTIIGNGNIEFIFRKEVL</sequence>